<dbReference type="SUPFAM" id="SSF55144">
    <property type="entry name" value="LigT-like"/>
    <property type="match status" value="1"/>
</dbReference>
<protein>
    <recommendedName>
        <fullName evidence="3">2'-5' RNA ligase</fullName>
    </recommendedName>
</protein>
<accession>A0A921P219</accession>
<dbReference type="AlphaFoldDB" id="A0A921P219"/>
<evidence type="ECO:0008006" key="3">
    <source>
        <dbReference type="Google" id="ProtNLM"/>
    </source>
</evidence>
<comment type="caution">
    <text evidence="1">The sequence shown here is derived from an EMBL/GenBank/DDBJ whole genome shotgun (WGS) entry which is preliminary data.</text>
</comment>
<evidence type="ECO:0000313" key="2">
    <source>
        <dbReference type="Proteomes" id="UP000717981"/>
    </source>
</evidence>
<keyword evidence="2" id="KW-1185">Reference proteome</keyword>
<sequence length="212" mass="23522">MRPEPSRTGTGAAHRAPLPLAWWGGHGDRLLFILHPPAPVRDAVIQSLEHAGMLDLLGDHWPVECWHQRVSARYEDTPEIRQRLLQAGARVQADTFRIELDRVRVTADGHAQFCAHRRHRPLEQLVSRLGQALVAEGLPALYGHAPHIVLNHACDGPPQPGRPAPPVPWQAGAFELVRGGGDPYRYTLLARWPLAPARAGQFRFLPEPSTPT</sequence>
<proteinExistence type="predicted"/>
<gene>
    <name evidence="1" type="ORF">CR938_04365</name>
</gene>
<evidence type="ECO:0000313" key="1">
    <source>
        <dbReference type="EMBL" id="KAF1689858.1"/>
    </source>
</evidence>
<dbReference type="InterPro" id="IPR009097">
    <property type="entry name" value="Cyclic_Pdiesterase"/>
</dbReference>
<dbReference type="RefSeq" id="WP_162123840.1">
    <property type="nucleotide sequence ID" value="NZ_PDWK01000014.1"/>
</dbReference>
<dbReference type="OrthoDB" id="6007484at2"/>
<dbReference type="EMBL" id="PDWK01000014">
    <property type="protein sequence ID" value="KAF1689858.1"/>
    <property type="molecule type" value="Genomic_DNA"/>
</dbReference>
<reference evidence="1" key="1">
    <citation type="submission" date="2017-10" db="EMBL/GenBank/DDBJ databases">
        <title>Whole genome sequencing of members of genus Pseudoxanthomonas.</title>
        <authorList>
            <person name="Kumar S."/>
            <person name="Bansal K."/>
            <person name="Kaur A."/>
            <person name="Patil P."/>
            <person name="Sharma S."/>
            <person name="Patil P.B."/>
        </authorList>
    </citation>
    <scope>NUCLEOTIDE SEQUENCE</scope>
    <source>
        <strain evidence="1">DSM 22914</strain>
    </source>
</reference>
<organism evidence="1 2">
    <name type="scientific">Pseudoxanthomonas taiwanensis</name>
    <dbReference type="NCBI Taxonomy" id="176598"/>
    <lineage>
        <taxon>Bacteria</taxon>
        <taxon>Pseudomonadati</taxon>
        <taxon>Pseudomonadota</taxon>
        <taxon>Gammaproteobacteria</taxon>
        <taxon>Lysobacterales</taxon>
        <taxon>Lysobacteraceae</taxon>
        <taxon>Pseudoxanthomonas</taxon>
    </lineage>
</organism>
<dbReference type="Proteomes" id="UP000717981">
    <property type="component" value="Unassembled WGS sequence"/>
</dbReference>
<dbReference type="Gene3D" id="3.90.1140.10">
    <property type="entry name" value="Cyclic phosphodiesterase"/>
    <property type="match status" value="1"/>
</dbReference>
<name>A0A921P219_9GAMM</name>